<feature type="coiled-coil region" evidence="7">
    <location>
        <begin position="700"/>
        <end position="822"/>
    </location>
</feature>
<feature type="coiled-coil region" evidence="7">
    <location>
        <begin position="421"/>
        <end position="455"/>
    </location>
</feature>
<feature type="region of interest" description="Disordered" evidence="8">
    <location>
        <begin position="1157"/>
        <end position="1267"/>
    </location>
</feature>
<dbReference type="GO" id="GO:0051231">
    <property type="term" value="P:spindle elongation"/>
    <property type="evidence" value="ECO:0007669"/>
    <property type="project" value="TreeGrafter"/>
</dbReference>
<comment type="similarity">
    <text evidence="6">Belongs to the TRAFAC class myosin-kinesin ATPase superfamily. Kinesin family.</text>
</comment>
<feature type="coiled-coil region" evidence="7">
    <location>
        <begin position="487"/>
        <end position="560"/>
    </location>
</feature>
<feature type="region of interest" description="Disordered" evidence="8">
    <location>
        <begin position="1355"/>
        <end position="1417"/>
    </location>
</feature>
<evidence type="ECO:0000256" key="8">
    <source>
        <dbReference type="SAM" id="MobiDB-lite"/>
    </source>
</evidence>
<keyword evidence="2" id="KW-0963">Cytoplasm</keyword>
<evidence type="ECO:0000313" key="12">
    <source>
        <dbReference type="Proteomes" id="UP000332933"/>
    </source>
</evidence>
<evidence type="ECO:0000256" key="4">
    <source>
        <dbReference type="ARBA" id="ARBA00022840"/>
    </source>
</evidence>
<keyword evidence="12" id="KW-1185">Reference proteome</keyword>
<evidence type="ECO:0000313" key="11">
    <source>
        <dbReference type="EMBL" id="VFU01335.1"/>
    </source>
</evidence>
<dbReference type="InterPro" id="IPR001752">
    <property type="entry name" value="Kinesin_motor_dom"/>
</dbReference>
<feature type="coiled-coil region" evidence="7">
    <location>
        <begin position="1073"/>
        <end position="1100"/>
    </location>
</feature>
<dbReference type="EMBL" id="CAADRA010007460">
    <property type="protein sequence ID" value="VFU01335.1"/>
    <property type="molecule type" value="Genomic_DNA"/>
</dbReference>
<dbReference type="PRINTS" id="PR00380">
    <property type="entry name" value="KINESINHEAVY"/>
</dbReference>
<feature type="region of interest" description="Disordered" evidence="8">
    <location>
        <begin position="1284"/>
        <end position="1338"/>
    </location>
</feature>
<dbReference type="PANTHER" id="PTHR47969:SF15">
    <property type="entry name" value="CHROMOSOME-ASSOCIATED KINESIN KIF4A-RELATED"/>
    <property type="match status" value="1"/>
</dbReference>
<feature type="compositionally biased region" description="Low complexity" evidence="8">
    <location>
        <begin position="1393"/>
        <end position="1406"/>
    </location>
</feature>
<organism evidence="11 12">
    <name type="scientific">Aphanomyces stellatus</name>
    <dbReference type="NCBI Taxonomy" id="120398"/>
    <lineage>
        <taxon>Eukaryota</taxon>
        <taxon>Sar</taxon>
        <taxon>Stramenopiles</taxon>
        <taxon>Oomycota</taxon>
        <taxon>Saprolegniomycetes</taxon>
        <taxon>Saprolegniales</taxon>
        <taxon>Verrucalvaceae</taxon>
        <taxon>Aphanomyces</taxon>
    </lineage>
</organism>
<dbReference type="Gene3D" id="3.40.850.10">
    <property type="entry name" value="Kinesin motor domain"/>
    <property type="match status" value="1"/>
</dbReference>
<reference evidence="11 12" key="1">
    <citation type="submission" date="2019-03" db="EMBL/GenBank/DDBJ databases">
        <authorList>
            <person name="Gaulin E."/>
            <person name="Dumas B."/>
        </authorList>
    </citation>
    <scope>NUCLEOTIDE SEQUENCE [LARGE SCALE GENOMIC DNA]</scope>
    <source>
        <strain evidence="11">CBS 568.67</strain>
    </source>
</reference>
<feature type="coiled-coil region" evidence="7">
    <location>
        <begin position="849"/>
        <end position="883"/>
    </location>
</feature>
<dbReference type="OrthoDB" id="3176171at2759"/>
<dbReference type="PANTHER" id="PTHR47969">
    <property type="entry name" value="CHROMOSOME-ASSOCIATED KINESIN KIF4A-RELATED"/>
    <property type="match status" value="1"/>
</dbReference>
<comment type="subcellular location">
    <subcellularLocation>
        <location evidence="1">Cytoplasm</location>
    </subcellularLocation>
</comment>
<dbReference type="InterPro" id="IPR027640">
    <property type="entry name" value="Kinesin-like_fam"/>
</dbReference>
<evidence type="ECO:0000313" key="10">
    <source>
        <dbReference type="EMBL" id="KAF0683266.1"/>
    </source>
</evidence>
<keyword evidence="3 6" id="KW-0547">Nucleotide-binding</keyword>
<dbReference type="EMBL" id="VJMH01007434">
    <property type="protein sequence ID" value="KAF0683266.1"/>
    <property type="molecule type" value="Genomic_DNA"/>
</dbReference>
<sequence length="1435" mass="161716">MSAETSVRVCVRVRPLIPKERLEDEHLAVETFDNQIKVASQTFTFDHVFGQDAGQENIWPCVTPLVDSVFEGYNATIFAYGQTGSGKTFTMGSGNSAFVSNPDERGIIPRVLQEMFARIAVKTNEGKGYRTELKLRFLEIYGEEIRDLLSQFGNGTLDTSSKVNLKEVQNGQVQVQGAREEDVHSAEECISLLDKGTYCRTTGATEMNSESSRSHAILTLTMVQYIPYDVPATEEGVGVAADAPVEYDVRCCYFNFVDLAGSEKQKMTKAEGQRLKEGIDINKGLFVLGCVINALGDDTKRGKVHVPYRDSKLTRMLQDSLGGNSRTLMVCCVSPAGKNVAETKSSLSYANRARNIQNKAVVNRDEQSSLVAELRRQVQQLEAELFAFRHPGADLNDPKVQAAVATSDWRLDSFSSLRSRTEGAESEVMRLTNELKRWRNEMDAIKEELLASQAQRDYYRLCCEDLKQRAGMPTAPIGSEGEEMGVIQEHLRTIQALQDKLRQVENERDKAHVYSASSGTLDFSAFGLSADAIQEEQRLIEQAEQAIKSENELLKQLQSMEAPSEAVLPPPAPLSIRTDENDENATVADEEEPMTEDIDTESMDESTADASREMVAMQREFQQRQQVLGATVQDLSNNISLKEQMLQTLRRNAEGYERMRGVFEARLAEMAEKERCFLAERDTLLSEMQKMQHQPSDPRYQRLSSELQNKDGELGALRKKQAEMKRFESIKQKSDVQLRVLTNEITAMKKQKVDLLKKMQSDRKKYEQEASERKREILSLKRAHQKDRQQILKLGSEKDAQERVLKRRMEEVAAANRRLKQQQLLIQANAKEKKKPPLKKYKSKDEEWLAEQIQKLADKQKKAEQLEKELDKREKIVHQMERLHGMRSKLQGEFKSSVEQRNGGDGGANIRDILISPFKQRPDGGQEVPEPSLNKDEEAMLAELEERIEACQAQLEYKNERISEMTSSADMEELSGEAMVKVENSSLPEARTLLKLLFNMAVDVKSQEQTKEAELERSALAQEELEKHLRMERERNNVLRQTYEEKLQKMIADAMTSEGTSTDGEPANARLVASAVEERNQLLRKKCQELEAQQSNWEKHERQLVERSSKYQQGLVTCRERIKWLETQLNATKRGEPLADEMDEMHSLDDDFAETMSVGSASSDSNLPPSSHGGDGTGSSIFNRLSNPSNFTGIHRHRLQENAMMKREEIKNKSQPLRSRRLKDRNVQSASSSSSKLKPPSTSILSPRGRAPTPRPRTASGDFGSYRRAGPVMDVLASIKKGNEMDGHEDEYDMEGDHSDTMSEGAYAMDSPRFRGKKDIETMSEGSPRSSTKKDVFSRLNGQYTASAQYKRQSYMADKAAARAQKQSQANAFNDAEVPPPSSPRGQHHRMPSASAFASAPSSTSSDTTIDPLTGQSRFVVQVMDDLNMKAEDPR</sequence>
<feature type="compositionally biased region" description="Polar residues" evidence="8">
    <location>
        <begin position="1178"/>
        <end position="1192"/>
    </location>
</feature>
<evidence type="ECO:0000256" key="3">
    <source>
        <dbReference type="ARBA" id="ARBA00022741"/>
    </source>
</evidence>
<evidence type="ECO:0000256" key="7">
    <source>
        <dbReference type="SAM" id="Coils"/>
    </source>
</evidence>
<feature type="region of interest" description="Disordered" evidence="8">
    <location>
        <begin position="562"/>
        <end position="603"/>
    </location>
</feature>
<dbReference type="Proteomes" id="UP000332933">
    <property type="component" value="Unassembled WGS sequence"/>
</dbReference>
<dbReference type="GO" id="GO:0007052">
    <property type="term" value="P:mitotic spindle organization"/>
    <property type="evidence" value="ECO:0007669"/>
    <property type="project" value="TreeGrafter"/>
</dbReference>
<evidence type="ECO:0000259" key="9">
    <source>
        <dbReference type="PROSITE" id="PS50067"/>
    </source>
</evidence>
<dbReference type="GO" id="GO:0005875">
    <property type="term" value="C:microtubule associated complex"/>
    <property type="evidence" value="ECO:0007669"/>
    <property type="project" value="TreeGrafter"/>
</dbReference>
<feature type="coiled-coil region" evidence="7">
    <location>
        <begin position="934"/>
        <end position="961"/>
    </location>
</feature>
<dbReference type="GO" id="GO:0003777">
    <property type="term" value="F:microtubule motor activity"/>
    <property type="evidence" value="ECO:0007669"/>
    <property type="project" value="InterPro"/>
</dbReference>
<feature type="compositionally biased region" description="Low complexity" evidence="8">
    <location>
        <begin position="1229"/>
        <end position="1261"/>
    </location>
</feature>
<keyword evidence="4 6" id="KW-0067">ATP-binding</keyword>
<dbReference type="InterPro" id="IPR027417">
    <property type="entry name" value="P-loop_NTPase"/>
</dbReference>
<protein>
    <submittedName>
        <fullName evidence="11">Aste57867_24698 protein</fullName>
    </submittedName>
</protein>
<dbReference type="GO" id="GO:0005737">
    <property type="term" value="C:cytoplasm"/>
    <property type="evidence" value="ECO:0007669"/>
    <property type="project" value="UniProtKB-SubCell"/>
</dbReference>
<dbReference type="GO" id="GO:0008017">
    <property type="term" value="F:microtubule binding"/>
    <property type="evidence" value="ECO:0007669"/>
    <property type="project" value="InterPro"/>
</dbReference>
<keyword evidence="6" id="KW-0505">Motor protein</keyword>
<reference evidence="10" key="2">
    <citation type="submission" date="2019-06" db="EMBL/GenBank/DDBJ databases">
        <title>Genomics analysis of Aphanomyces spp. identifies a new class of oomycete effector associated with host adaptation.</title>
        <authorList>
            <person name="Gaulin E."/>
        </authorList>
    </citation>
    <scope>NUCLEOTIDE SEQUENCE</scope>
    <source>
        <strain evidence="10">CBS 578.67</strain>
    </source>
</reference>
<evidence type="ECO:0000256" key="6">
    <source>
        <dbReference type="PROSITE-ProRule" id="PRU00283"/>
    </source>
</evidence>
<feature type="coiled-coil region" evidence="7">
    <location>
        <begin position="632"/>
        <end position="659"/>
    </location>
</feature>
<accession>A0A485LR43</accession>
<keyword evidence="5 7" id="KW-0175">Coiled coil</keyword>
<dbReference type="SMART" id="SM00129">
    <property type="entry name" value="KISc"/>
    <property type="match status" value="1"/>
</dbReference>
<dbReference type="PROSITE" id="PS50067">
    <property type="entry name" value="KINESIN_MOTOR_2"/>
    <property type="match status" value="1"/>
</dbReference>
<feature type="compositionally biased region" description="Low complexity" evidence="8">
    <location>
        <begin position="1357"/>
        <end position="1372"/>
    </location>
</feature>
<evidence type="ECO:0000256" key="5">
    <source>
        <dbReference type="ARBA" id="ARBA00023054"/>
    </source>
</evidence>
<gene>
    <name evidence="11" type="primary">Aste57867_24698</name>
    <name evidence="10" type="ORF">As57867_024620</name>
    <name evidence="11" type="ORF">ASTE57867_24698</name>
</gene>
<proteinExistence type="inferred from homology"/>
<feature type="compositionally biased region" description="Acidic residues" evidence="8">
    <location>
        <begin position="580"/>
        <end position="603"/>
    </location>
</feature>
<dbReference type="GO" id="GO:0007018">
    <property type="term" value="P:microtubule-based movement"/>
    <property type="evidence" value="ECO:0007669"/>
    <property type="project" value="InterPro"/>
</dbReference>
<name>A0A485LR43_9STRA</name>
<feature type="binding site" evidence="6">
    <location>
        <begin position="81"/>
        <end position="88"/>
    </location>
    <ligand>
        <name>ATP</name>
        <dbReference type="ChEBI" id="CHEBI:30616"/>
    </ligand>
</feature>
<evidence type="ECO:0000256" key="1">
    <source>
        <dbReference type="ARBA" id="ARBA00004496"/>
    </source>
</evidence>
<feature type="domain" description="Kinesin motor" evidence="9">
    <location>
        <begin position="6"/>
        <end position="356"/>
    </location>
</feature>
<dbReference type="GO" id="GO:0005524">
    <property type="term" value="F:ATP binding"/>
    <property type="evidence" value="ECO:0007669"/>
    <property type="project" value="UniProtKB-UniRule"/>
</dbReference>
<dbReference type="Pfam" id="PF25764">
    <property type="entry name" value="KIF21A_4th"/>
    <property type="match status" value="1"/>
</dbReference>
<dbReference type="Pfam" id="PF00225">
    <property type="entry name" value="Kinesin"/>
    <property type="match status" value="1"/>
</dbReference>
<feature type="compositionally biased region" description="Low complexity" evidence="8">
    <location>
        <begin position="1160"/>
        <end position="1171"/>
    </location>
</feature>
<dbReference type="SUPFAM" id="SSF52540">
    <property type="entry name" value="P-loop containing nucleoside triphosphate hydrolases"/>
    <property type="match status" value="1"/>
</dbReference>
<feature type="compositionally biased region" description="Polar residues" evidence="8">
    <location>
        <begin position="1407"/>
        <end position="1417"/>
    </location>
</feature>
<evidence type="ECO:0000256" key="2">
    <source>
        <dbReference type="ARBA" id="ARBA00022490"/>
    </source>
</evidence>
<dbReference type="InterPro" id="IPR036961">
    <property type="entry name" value="Kinesin_motor_dom_sf"/>
</dbReference>